<evidence type="ECO:0000313" key="2">
    <source>
        <dbReference type="EMBL" id="EIJ36830.1"/>
    </source>
</evidence>
<feature type="chain" id="PRO_5025042752" evidence="1">
    <location>
        <begin position="33"/>
        <end position="90"/>
    </location>
</feature>
<accession>A0A656HNA3</accession>
<dbReference type="AlphaFoldDB" id="A0A656HNA3"/>
<gene>
    <name evidence="2" type="ORF">Thini_4349</name>
</gene>
<feature type="signal peptide" evidence="1">
    <location>
        <begin position="1"/>
        <end position="32"/>
    </location>
</feature>
<dbReference type="EMBL" id="JH651384">
    <property type="protein sequence ID" value="EIJ36830.1"/>
    <property type="molecule type" value="Genomic_DNA"/>
</dbReference>
<dbReference type="RefSeq" id="WP_002710696.1">
    <property type="nucleotide sequence ID" value="NZ_JH651384.1"/>
</dbReference>
<dbReference type="Proteomes" id="UP000005317">
    <property type="component" value="Unassembled WGS sequence"/>
</dbReference>
<evidence type="ECO:0000313" key="3">
    <source>
        <dbReference type="Proteomes" id="UP000005317"/>
    </source>
</evidence>
<organism evidence="2 3">
    <name type="scientific">Thiothrix nivea (strain ATCC 35100 / DSM 5205 / JP2)</name>
    <dbReference type="NCBI Taxonomy" id="870187"/>
    <lineage>
        <taxon>Bacteria</taxon>
        <taxon>Pseudomonadati</taxon>
        <taxon>Pseudomonadota</taxon>
        <taxon>Gammaproteobacteria</taxon>
        <taxon>Thiotrichales</taxon>
        <taxon>Thiotrichaceae</taxon>
        <taxon>Thiothrix</taxon>
    </lineage>
</organism>
<proteinExistence type="predicted"/>
<keyword evidence="3" id="KW-1185">Reference proteome</keyword>
<evidence type="ECO:0000256" key="1">
    <source>
        <dbReference type="SAM" id="SignalP"/>
    </source>
</evidence>
<name>A0A656HNA3_THINJ</name>
<protein>
    <submittedName>
        <fullName evidence="2">Uncharacterized protein</fullName>
    </submittedName>
</protein>
<keyword evidence="1" id="KW-0732">Signal</keyword>
<sequence precursor="true">MCAYAHNIALPNIRLSLILLAFMASASTQLQAAEGVTGGGFLSADAQGGVSADKLFTNGTGEKAPEGWSGQASAGLVAGSVISIVIEPPT</sequence>
<reference evidence="3" key="1">
    <citation type="journal article" date="2011" name="Stand. Genomic Sci.">
        <title>Genome sequence of the filamentous, gliding Thiothrix nivea neotype strain (JP2(T)).</title>
        <authorList>
            <person name="Lapidus A."/>
            <person name="Nolan M."/>
            <person name="Lucas S."/>
            <person name="Glavina Del Rio T."/>
            <person name="Tice H."/>
            <person name="Cheng J.F."/>
            <person name="Tapia R."/>
            <person name="Han C."/>
            <person name="Goodwin L."/>
            <person name="Pitluck S."/>
            <person name="Liolios K."/>
            <person name="Pagani I."/>
            <person name="Ivanova N."/>
            <person name="Huntemann M."/>
            <person name="Mavromatis K."/>
            <person name="Mikhailova N."/>
            <person name="Pati A."/>
            <person name="Chen A."/>
            <person name="Palaniappan K."/>
            <person name="Land M."/>
            <person name="Brambilla E.M."/>
            <person name="Rohde M."/>
            <person name="Abt B."/>
            <person name="Verbarg S."/>
            <person name="Goker M."/>
            <person name="Bristow J."/>
            <person name="Eisen J.A."/>
            <person name="Markowitz V."/>
            <person name="Hugenholtz P."/>
            <person name="Kyrpides N.C."/>
            <person name="Klenk H.P."/>
            <person name="Woyke T."/>
        </authorList>
    </citation>
    <scope>NUCLEOTIDE SEQUENCE [LARGE SCALE GENOMIC DNA]</scope>
    <source>
        <strain evidence="3">ATCC 35100 / DSM 5205 / JP2</strain>
    </source>
</reference>